<accession>A0ABP7LFI3</accession>
<proteinExistence type="predicted"/>
<reference evidence="3" key="1">
    <citation type="journal article" date="2019" name="Int. J. Syst. Evol. Microbiol.">
        <title>The Global Catalogue of Microorganisms (GCM) 10K type strain sequencing project: providing services to taxonomists for standard genome sequencing and annotation.</title>
        <authorList>
            <consortium name="The Broad Institute Genomics Platform"/>
            <consortium name="The Broad Institute Genome Sequencing Center for Infectious Disease"/>
            <person name="Wu L."/>
            <person name="Ma J."/>
        </authorList>
    </citation>
    <scope>NUCLEOTIDE SEQUENCE [LARGE SCALE GENOMIC DNA]</scope>
    <source>
        <strain evidence="3">JCM 17201</strain>
    </source>
</reference>
<dbReference type="SUPFAM" id="SSF53756">
    <property type="entry name" value="UDP-Glycosyltransferase/glycogen phosphorylase"/>
    <property type="match status" value="1"/>
</dbReference>
<evidence type="ECO:0000313" key="2">
    <source>
        <dbReference type="EMBL" id="GAA3897959.1"/>
    </source>
</evidence>
<evidence type="ECO:0000313" key="3">
    <source>
        <dbReference type="Proteomes" id="UP001499994"/>
    </source>
</evidence>
<dbReference type="Proteomes" id="UP001499994">
    <property type="component" value="Unassembled WGS sequence"/>
</dbReference>
<comment type="caution">
    <text evidence="2">The sequence shown here is derived from an EMBL/GenBank/DDBJ whole genome shotgun (WGS) entry which is preliminary data.</text>
</comment>
<name>A0ABP7LFI3_9GAMM</name>
<gene>
    <name evidence="2" type="ORF">GCM10022405_24050</name>
</gene>
<dbReference type="Gene3D" id="3.40.50.2000">
    <property type="entry name" value="Glycogen Phosphorylase B"/>
    <property type="match status" value="2"/>
</dbReference>
<dbReference type="InterPro" id="IPR001296">
    <property type="entry name" value="Glyco_trans_1"/>
</dbReference>
<feature type="domain" description="Glycosyl transferase family 1" evidence="1">
    <location>
        <begin position="149"/>
        <end position="273"/>
    </location>
</feature>
<sequence>MKKITVNHVLSSNTKSIIFDDILGYHKKHSESSIDIIVSITPKSNSDVYVYHRPHLEEMLRNNSIAIVHHDLREFEPCFNLSLFFPRYTEAGFVICLNRTQENILREKGLNNTVVIPHGYNPDVFKEIIAPKKHSEGKKVCLGILSKYYFRGVKGDVSILEIAKRLPISDFSFFLVGEGREILSKQLADLGFTSEFVENHSYSKFSVIYDKIDILLITSFYEGGPASVPEAIVTGTPIITTPVGMALDYISDGNNGVFLSGTYDDYAQLIIDSCKMCNLNKLFKQAFLSRYNVMTWSNVVNGYSEIYKRILNV</sequence>
<evidence type="ECO:0000259" key="1">
    <source>
        <dbReference type="Pfam" id="PF00534"/>
    </source>
</evidence>
<organism evidence="2 3">
    <name type="scientific">Gibbsiella dentisursi</name>
    <dbReference type="NCBI Taxonomy" id="796890"/>
    <lineage>
        <taxon>Bacteria</taxon>
        <taxon>Pseudomonadati</taxon>
        <taxon>Pseudomonadota</taxon>
        <taxon>Gammaproteobacteria</taxon>
        <taxon>Enterobacterales</taxon>
        <taxon>Yersiniaceae</taxon>
        <taxon>Gibbsiella</taxon>
    </lineage>
</organism>
<dbReference type="RefSeq" id="WP_346081267.1">
    <property type="nucleotide sequence ID" value="NZ_BAABDG010000003.1"/>
</dbReference>
<keyword evidence="3" id="KW-1185">Reference proteome</keyword>
<dbReference type="Pfam" id="PF00534">
    <property type="entry name" value="Glycos_transf_1"/>
    <property type="match status" value="1"/>
</dbReference>
<dbReference type="EMBL" id="BAABDG010000003">
    <property type="protein sequence ID" value="GAA3897959.1"/>
    <property type="molecule type" value="Genomic_DNA"/>
</dbReference>
<dbReference type="PANTHER" id="PTHR12526">
    <property type="entry name" value="GLYCOSYLTRANSFERASE"/>
    <property type="match status" value="1"/>
</dbReference>
<protein>
    <recommendedName>
        <fullName evidence="1">Glycosyl transferase family 1 domain-containing protein</fullName>
    </recommendedName>
</protein>